<dbReference type="RefSeq" id="WP_059425981.1">
    <property type="nucleotide sequence ID" value="NZ_FAUW01000002.1"/>
</dbReference>
<reference evidence="1 2" key="1">
    <citation type="submission" date="2015-11" db="EMBL/GenBank/DDBJ databases">
        <authorList>
            <consortium name="Pathogen Informatics"/>
        </authorList>
    </citation>
    <scope>NUCLEOTIDE SEQUENCE [LARGE SCALE GENOMIC DNA]</scope>
    <source>
        <strain evidence="1 2">006A-0191</strain>
    </source>
</reference>
<dbReference type="Proteomes" id="UP000052257">
    <property type="component" value="Unassembled WGS sequence"/>
</dbReference>
<sequence length="393" mass="43423">MAAQYGVNVTILAQAARPITVQSTTYIGIASNIKGLEKAKIYEKAGYSETEEWPLLGFSNASEAKEFIEALLKENSIQDKRLLDTLLCIENQGVVGVIILSFFGESEDSDETLVNCAKAITDFKKAQHKTGYKPDILIAPYYSHEAGIKSALESTATAMNIIAVTDLFASNAGEALNAIKSYSSRRLIACWPFVQILSSTGYKYVPQSPIIAGMIAKTDGGSEYGFSDSYSNRVMLGVTGMEHFVEYEPGIDCDADRLRSSHISTVINYSGFRSWGGETTDTDSIWQDLARVRIFDRISKACQDGVFFAIDKKASELYHAKRSVEELLRALVGAKVLLGFELSWSEKNTLANITAGKFYLDVRMQNNPIVKQLTLDFIYVDSYGETLINELNK</sequence>
<protein>
    <submittedName>
        <fullName evidence="1">Major tail sheath protein</fullName>
    </submittedName>
</protein>
<dbReference type="EMBL" id="FAUW01000002">
    <property type="protein sequence ID" value="CUU77331.1"/>
    <property type="molecule type" value="Genomic_DNA"/>
</dbReference>
<dbReference type="InterPro" id="IPR052042">
    <property type="entry name" value="Tail_sheath_structural"/>
</dbReference>
<gene>
    <name evidence="1" type="ORF">ERS739220_00856</name>
</gene>
<dbReference type="PANTHER" id="PTHR35861:SF1">
    <property type="entry name" value="PHAGE TAIL SHEATH PROTEIN"/>
    <property type="match status" value="1"/>
</dbReference>
<accession>A0A9W5ETQ0</accession>
<dbReference type="PANTHER" id="PTHR35861">
    <property type="match status" value="1"/>
</dbReference>
<name>A0A9W5ETQ0_CAMHY</name>
<comment type="caution">
    <text evidence="1">The sequence shown here is derived from an EMBL/GenBank/DDBJ whole genome shotgun (WGS) entry which is preliminary data.</text>
</comment>
<evidence type="ECO:0000313" key="2">
    <source>
        <dbReference type="Proteomes" id="UP000052257"/>
    </source>
</evidence>
<evidence type="ECO:0000313" key="1">
    <source>
        <dbReference type="EMBL" id="CUU77331.1"/>
    </source>
</evidence>
<proteinExistence type="predicted"/>
<dbReference type="AlphaFoldDB" id="A0A9W5ETQ0"/>
<organism evidence="1 2">
    <name type="scientific">Campylobacter hyointestinalis subsp. hyointestinalis</name>
    <dbReference type="NCBI Taxonomy" id="91352"/>
    <lineage>
        <taxon>Bacteria</taxon>
        <taxon>Pseudomonadati</taxon>
        <taxon>Campylobacterota</taxon>
        <taxon>Epsilonproteobacteria</taxon>
        <taxon>Campylobacterales</taxon>
        <taxon>Campylobacteraceae</taxon>
        <taxon>Campylobacter</taxon>
    </lineage>
</organism>